<feature type="domain" description="Ig-like" evidence="5">
    <location>
        <begin position="150"/>
        <end position="241"/>
    </location>
</feature>
<dbReference type="PANTHER" id="PTHR10075:SF100">
    <property type="entry name" value="FASCICLIN-2"/>
    <property type="match status" value="1"/>
</dbReference>
<dbReference type="SUPFAM" id="SSF49265">
    <property type="entry name" value="Fibronectin type III"/>
    <property type="match status" value="1"/>
</dbReference>
<dbReference type="InterPro" id="IPR003961">
    <property type="entry name" value="FN3_dom"/>
</dbReference>
<sequence length="767" mass="86193">MLRFRTSSAIFSFEKNGTWEIVGFDRQLRIEHFSSDNEGDYNCEAKNSEGTQNAAVVLKMRKPLRIDRENPSLVNKTAVEGSAVFWQCSVEHQKLWAAVGKDGSFGIMHLRRTDLGEFECTATFLDSTATADGLLESDSVKMHLNVQYKPEISPKTRRFYTLAAGASADLHCLIDANPKPTVVRWTKNGRELTSHAEKSVESNLLQSTVHIPSANLRDSVGLYTCEAKNAVGVTEPPLEIHVMVAEAPKFTKIPAPKYFVKAGERVEIECEGFAEVPIRRVWSRKDDGKHLSFSDDKFVLSNAVHADHGLYCCVLISSVATVSRDVQLIVDETVPQCATKVRVQCEGRQRFAAHWVPGYSGGNHSQTFRIFYQKMHDGSNDEAKEEWEVTALTDQSKIHLDRLELFGEYEFKLEASNRFGAINCTVPGTHYTCAKLDPPSNFLLGQATTFNMERVPILNWDKVKEANLYKIKYRKKLRWKQRKRPSARNCCADGILSANSGTVLLLSACGLLLLFLIVIFALIFSLQRFAQKVQPRHNRLKIGKSSKLRHNRQNHRKIGSKNGEIEAQSEESSSSRFGSTSTAASVYAQCAFGHPIAITRKLFPENYICTKFARFDEEEEEGEESDKSEEGFGHISSDDVAFLNAFNGFATNSGIINDRNDSVSGNKSDWQFADNLHNAERKAATYVEMNTADGEGEEKRCAVGEMLREKYLFAEAELNVLQELRIEQLRREIDVKEFAHQSPNHPAGLSCISDILNTRMHFEATLS</sequence>
<evidence type="ECO:0000259" key="5">
    <source>
        <dbReference type="PROSITE" id="PS50835"/>
    </source>
</evidence>
<keyword evidence="7" id="KW-1185">Reference proteome</keyword>
<feature type="region of interest" description="Disordered" evidence="3">
    <location>
        <begin position="540"/>
        <end position="578"/>
    </location>
</feature>
<dbReference type="GO" id="GO:0007411">
    <property type="term" value="P:axon guidance"/>
    <property type="evidence" value="ECO:0007669"/>
    <property type="project" value="TreeGrafter"/>
</dbReference>
<dbReference type="GO" id="GO:0007156">
    <property type="term" value="P:homophilic cell adhesion via plasma membrane adhesion molecules"/>
    <property type="evidence" value="ECO:0007669"/>
    <property type="project" value="TreeGrafter"/>
</dbReference>
<evidence type="ECO:0000256" key="1">
    <source>
        <dbReference type="ARBA" id="ARBA00022737"/>
    </source>
</evidence>
<organism evidence="7 8">
    <name type="scientific">Globodera pallida</name>
    <name type="common">Potato cyst nematode worm</name>
    <name type="synonym">Heterodera pallida</name>
    <dbReference type="NCBI Taxonomy" id="36090"/>
    <lineage>
        <taxon>Eukaryota</taxon>
        <taxon>Metazoa</taxon>
        <taxon>Ecdysozoa</taxon>
        <taxon>Nematoda</taxon>
        <taxon>Chromadorea</taxon>
        <taxon>Rhabditida</taxon>
        <taxon>Tylenchina</taxon>
        <taxon>Tylenchomorpha</taxon>
        <taxon>Tylenchoidea</taxon>
        <taxon>Heteroderidae</taxon>
        <taxon>Heteroderinae</taxon>
        <taxon>Globodera</taxon>
    </lineage>
</organism>
<dbReference type="InterPro" id="IPR003599">
    <property type="entry name" value="Ig_sub"/>
</dbReference>
<reference evidence="7" key="2">
    <citation type="submission" date="2014-05" db="EMBL/GenBank/DDBJ databases">
        <title>The genome and life-stage specific transcriptomes of Globodera pallida elucidate key aspects of plant parasitism by a cyst nematode.</title>
        <authorList>
            <person name="Cotton J.A."/>
            <person name="Lilley C.J."/>
            <person name="Jones L.M."/>
            <person name="Kikuchi T."/>
            <person name="Reid A.J."/>
            <person name="Thorpe P."/>
            <person name="Tsai I.J."/>
            <person name="Beasley H."/>
            <person name="Blok V."/>
            <person name="Cock P.J.A."/>
            <person name="Van den Akker S.E."/>
            <person name="Holroyd N."/>
            <person name="Hunt M."/>
            <person name="Mantelin S."/>
            <person name="Naghra H."/>
            <person name="Pain A."/>
            <person name="Palomares-Rius J.E."/>
            <person name="Zarowiecki M."/>
            <person name="Berriman M."/>
            <person name="Jones J.T."/>
            <person name="Urwin P.E."/>
        </authorList>
    </citation>
    <scope>NUCLEOTIDE SEQUENCE [LARGE SCALE GENOMIC DNA]</scope>
    <source>
        <strain evidence="7">Lindley</strain>
    </source>
</reference>
<feature type="domain" description="Fibronectin type-III" evidence="6">
    <location>
        <begin position="337"/>
        <end position="439"/>
    </location>
</feature>
<evidence type="ECO:0000256" key="4">
    <source>
        <dbReference type="SAM" id="Phobius"/>
    </source>
</evidence>
<dbReference type="GO" id="GO:0030424">
    <property type="term" value="C:axon"/>
    <property type="evidence" value="ECO:0007669"/>
    <property type="project" value="TreeGrafter"/>
</dbReference>
<dbReference type="InterPro" id="IPR003598">
    <property type="entry name" value="Ig_sub2"/>
</dbReference>
<dbReference type="InterPro" id="IPR007110">
    <property type="entry name" value="Ig-like_dom"/>
</dbReference>
<dbReference type="Pfam" id="PF13927">
    <property type="entry name" value="Ig_3"/>
    <property type="match status" value="1"/>
</dbReference>
<dbReference type="InterPro" id="IPR036179">
    <property type="entry name" value="Ig-like_dom_sf"/>
</dbReference>
<feature type="domain" description="Ig-like" evidence="5">
    <location>
        <begin position="248"/>
        <end position="323"/>
    </location>
</feature>
<dbReference type="AlphaFoldDB" id="A0A183BN27"/>
<dbReference type="GO" id="GO:0070593">
    <property type="term" value="P:dendrite self-avoidance"/>
    <property type="evidence" value="ECO:0007669"/>
    <property type="project" value="TreeGrafter"/>
</dbReference>
<feature type="transmembrane region" description="Helical" evidence="4">
    <location>
        <begin position="503"/>
        <end position="526"/>
    </location>
</feature>
<dbReference type="PROSITE" id="PS50835">
    <property type="entry name" value="IG_LIKE"/>
    <property type="match status" value="2"/>
</dbReference>
<evidence type="ECO:0000256" key="2">
    <source>
        <dbReference type="ARBA" id="ARBA00023319"/>
    </source>
</evidence>
<protein>
    <submittedName>
        <fullName evidence="8">Immunoglobulin domain protein</fullName>
    </submittedName>
</protein>
<dbReference type="InterPro" id="IPR036116">
    <property type="entry name" value="FN3_sf"/>
</dbReference>
<name>A0A183BN27_GLOPA</name>
<feature type="compositionally biased region" description="Basic residues" evidence="3">
    <location>
        <begin position="540"/>
        <end position="559"/>
    </location>
</feature>
<dbReference type="WBParaSite" id="GPLIN_000201300">
    <property type="protein sequence ID" value="GPLIN_000201300"/>
    <property type="gene ID" value="GPLIN_000201300"/>
</dbReference>
<keyword evidence="1" id="KW-0677">Repeat</keyword>
<dbReference type="CDD" id="cd00096">
    <property type="entry name" value="Ig"/>
    <property type="match status" value="1"/>
</dbReference>
<keyword evidence="4" id="KW-1133">Transmembrane helix</keyword>
<dbReference type="Gene3D" id="2.60.40.10">
    <property type="entry name" value="Immunoglobulins"/>
    <property type="match status" value="3"/>
</dbReference>
<dbReference type="PANTHER" id="PTHR10075">
    <property type="entry name" value="BASIGIN RELATED"/>
    <property type="match status" value="1"/>
</dbReference>
<keyword evidence="2" id="KW-0393">Immunoglobulin domain</keyword>
<dbReference type="SMART" id="SM00408">
    <property type="entry name" value="IGc2"/>
    <property type="match status" value="2"/>
</dbReference>
<dbReference type="SUPFAM" id="SSF48726">
    <property type="entry name" value="Immunoglobulin"/>
    <property type="match status" value="2"/>
</dbReference>
<reference evidence="7" key="1">
    <citation type="submission" date="2013-12" db="EMBL/GenBank/DDBJ databases">
        <authorList>
            <person name="Aslett M."/>
        </authorList>
    </citation>
    <scope>NUCLEOTIDE SEQUENCE [LARGE SCALE GENOMIC DNA]</scope>
    <source>
        <strain evidence="7">Lindley</strain>
    </source>
</reference>
<dbReference type="GO" id="GO:0005886">
    <property type="term" value="C:plasma membrane"/>
    <property type="evidence" value="ECO:0007669"/>
    <property type="project" value="TreeGrafter"/>
</dbReference>
<evidence type="ECO:0000313" key="8">
    <source>
        <dbReference type="WBParaSite" id="GPLIN_000201300"/>
    </source>
</evidence>
<dbReference type="PROSITE" id="PS50853">
    <property type="entry name" value="FN3"/>
    <property type="match status" value="1"/>
</dbReference>
<reference evidence="8" key="3">
    <citation type="submission" date="2016-06" db="UniProtKB">
        <authorList>
            <consortium name="WormBaseParasite"/>
        </authorList>
    </citation>
    <scope>IDENTIFICATION</scope>
</reference>
<keyword evidence="4" id="KW-0812">Transmembrane</keyword>
<evidence type="ECO:0000259" key="6">
    <source>
        <dbReference type="PROSITE" id="PS50853"/>
    </source>
</evidence>
<proteinExistence type="predicted"/>
<evidence type="ECO:0000313" key="7">
    <source>
        <dbReference type="Proteomes" id="UP000050741"/>
    </source>
</evidence>
<accession>A0A183BN27</accession>
<dbReference type="Proteomes" id="UP000050741">
    <property type="component" value="Unassembled WGS sequence"/>
</dbReference>
<dbReference type="GO" id="GO:0098632">
    <property type="term" value="F:cell-cell adhesion mediator activity"/>
    <property type="evidence" value="ECO:0007669"/>
    <property type="project" value="TreeGrafter"/>
</dbReference>
<dbReference type="InterPro" id="IPR013783">
    <property type="entry name" value="Ig-like_fold"/>
</dbReference>
<evidence type="ECO:0000256" key="3">
    <source>
        <dbReference type="SAM" id="MobiDB-lite"/>
    </source>
</evidence>
<keyword evidence="4" id="KW-0472">Membrane</keyword>
<dbReference type="SMART" id="SM00409">
    <property type="entry name" value="IG"/>
    <property type="match status" value="3"/>
</dbReference>